<keyword evidence="2" id="KW-1185">Reference proteome</keyword>
<evidence type="ECO:0000313" key="2">
    <source>
        <dbReference type="Proteomes" id="UP000027222"/>
    </source>
</evidence>
<dbReference type="OrthoDB" id="2884438at2759"/>
<reference evidence="2" key="1">
    <citation type="journal article" date="2014" name="Proc. Natl. Acad. Sci. U.S.A.">
        <title>Extensive sampling of basidiomycete genomes demonstrates inadequacy of the white-rot/brown-rot paradigm for wood decay fungi.</title>
        <authorList>
            <person name="Riley R."/>
            <person name="Salamov A.A."/>
            <person name="Brown D.W."/>
            <person name="Nagy L.G."/>
            <person name="Floudas D."/>
            <person name="Held B.W."/>
            <person name="Levasseur A."/>
            <person name="Lombard V."/>
            <person name="Morin E."/>
            <person name="Otillar R."/>
            <person name="Lindquist E.A."/>
            <person name="Sun H."/>
            <person name="LaButti K.M."/>
            <person name="Schmutz J."/>
            <person name="Jabbour D."/>
            <person name="Luo H."/>
            <person name="Baker S.E."/>
            <person name="Pisabarro A.G."/>
            <person name="Walton J.D."/>
            <person name="Blanchette R.A."/>
            <person name="Henrissat B."/>
            <person name="Martin F."/>
            <person name="Cullen D."/>
            <person name="Hibbett D.S."/>
            <person name="Grigoriev I.V."/>
        </authorList>
    </citation>
    <scope>NUCLEOTIDE SEQUENCE [LARGE SCALE GENOMIC DNA]</scope>
    <source>
        <strain evidence="2">CBS 339.88</strain>
    </source>
</reference>
<gene>
    <name evidence="1" type="ORF">GALMADRAFT_69980</name>
</gene>
<dbReference type="EMBL" id="KL142381">
    <property type="protein sequence ID" value="KDR75354.1"/>
    <property type="molecule type" value="Genomic_DNA"/>
</dbReference>
<protein>
    <recommendedName>
        <fullName evidence="3">USP domain-containing protein</fullName>
    </recommendedName>
</protein>
<dbReference type="Proteomes" id="UP000027222">
    <property type="component" value="Unassembled WGS sequence"/>
</dbReference>
<organism evidence="1 2">
    <name type="scientific">Galerina marginata (strain CBS 339.88)</name>
    <dbReference type="NCBI Taxonomy" id="685588"/>
    <lineage>
        <taxon>Eukaryota</taxon>
        <taxon>Fungi</taxon>
        <taxon>Dikarya</taxon>
        <taxon>Basidiomycota</taxon>
        <taxon>Agaricomycotina</taxon>
        <taxon>Agaricomycetes</taxon>
        <taxon>Agaricomycetidae</taxon>
        <taxon>Agaricales</taxon>
        <taxon>Agaricineae</taxon>
        <taxon>Strophariaceae</taxon>
        <taxon>Galerina</taxon>
    </lineage>
</organism>
<dbReference type="AlphaFoldDB" id="A0A067T604"/>
<proteinExistence type="predicted"/>
<name>A0A067T604_GALM3</name>
<dbReference type="HOGENOM" id="CLU_071345_0_0_1"/>
<accession>A0A067T604</accession>
<evidence type="ECO:0000313" key="1">
    <source>
        <dbReference type="EMBL" id="KDR75354.1"/>
    </source>
</evidence>
<sequence length="269" mass="30707">MPLGLIWDSHNYSCAYDSLFTILRHMWQSNSTYWTPILSDINSMTSSMVLGFQMQTSGLASFEMVRNDIRAALHRLDSQKFPYGPALISMEDLASRFLQTDQPISTKRRLCLNCNWTDINITQETYSLLIGINATNTTSLKDWFSSPNERTRYACNACSVRNVVLHLELNTIPPFIYVDLQGRTEIEISPKINIPNISGVETELFLEGIIYYGENHFTCRMFSDTSVWFHDGILTGSNAYRESPTELRSMLHRGTTTAIGVIYVQRQTV</sequence>
<evidence type="ECO:0008006" key="3">
    <source>
        <dbReference type="Google" id="ProtNLM"/>
    </source>
</evidence>